<comment type="caution">
    <text evidence="2">The sequence shown here is derived from an EMBL/GenBank/DDBJ whole genome shotgun (WGS) entry which is preliminary data.</text>
</comment>
<feature type="region of interest" description="Disordered" evidence="1">
    <location>
        <begin position="399"/>
        <end position="439"/>
    </location>
</feature>
<proteinExistence type="predicted"/>
<feature type="compositionally biased region" description="Basic and acidic residues" evidence="1">
    <location>
        <begin position="250"/>
        <end position="271"/>
    </location>
</feature>
<feature type="region of interest" description="Disordered" evidence="1">
    <location>
        <begin position="562"/>
        <end position="657"/>
    </location>
</feature>
<evidence type="ECO:0000313" key="2">
    <source>
        <dbReference type="EMBL" id="GHJ86347.1"/>
    </source>
</evidence>
<keyword evidence="3" id="KW-1185">Reference proteome</keyword>
<feature type="compositionally biased region" description="Polar residues" evidence="1">
    <location>
        <begin position="217"/>
        <end position="239"/>
    </location>
</feature>
<feature type="region of interest" description="Disordered" evidence="1">
    <location>
        <begin position="324"/>
        <end position="383"/>
    </location>
</feature>
<protein>
    <submittedName>
        <fullName evidence="2">Uncharacterized protein</fullName>
    </submittedName>
</protein>
<feature type="region of interest" description="Disordered" evidence="1">
    <location>
        <begin position="211"/>
        <end position="271"/>
    </location>
</feature>
<feature type="compositionally biased region" description="Low complexity" evidence="1">
    <location>
        <begin position="621"/>
        <end position="634"/>
    </location>
</feature>
<feature type="compositionally biased region" description="Basic and acidic residues" evidence="1">
    <location>
        <begin position="405"/>
        <end position="426"/>
    </location>
</feature>
<organism evidence="2 3">
    <name type="scientific">Naganishia liquefaciens</name>
    <dbReference type="NCBI Taxonomy" id="104408"/>
    <lineage>
        <taxon>Eukaryota</taxon>
        <taxon>Fungi</taxon>
        <taxon>Dikarya</taxon>
        <taxon>Basidiomycota</taxon>
        <taxon>Agaricomycotina</taxon>
        <taxon>Tremellomycetes</taxon>
        <taxon>Filobasidiales</taxon>
        <taxon>Filobasidiaceae</taxon>
        <taxon>Naganishia</taxon>
    </lineage>
</organism>
<feature type="compositionally biased region" description="Low complexity" evidence="1">
    <location>
        <begin position="571"/>
        <end position="588"/>
    </location>
</feature>
<evidence type="ECO:0000313" key="3">
    <source>
        <dbReference type="Proteomes" id="UP000620104"/>
    </source>
</evidence>
<dbReference type="Proteomes" id="UP000620104">
    <property type="component" value="Unassembled WGS sequence"/>
</dbReference>
<dbReference type="AlphaFoldDB" id="A0A8H3TSG6"/>
<gene>
    <name evidence="2" type="ORF">NliqN6_2749</name>
</gene>
<evidence type="ECO:0000256" key="1">
    <source>
        <dbReference type="SAM" id="MobiDB-lite"/>
    </source>
</evidence>
<name>A0A8H3TSG6_9TREE</name>
<sequence length="686" mass="76079">MSRASLTTAVQAHTAIHDRIMRDPDALTFDVLITWLDLLAHIERVDVKLARSVGSLAEEEGHEWTEEQRSVMKKYLRDSEARKERRNAYIAWSLMLRRHYVNTLLTRAHEDSRTSRQSLTPLLTSHIYPLFPPFEINDYSRSPHLFVRNTEEGEKALVDKTVEAYEDIIVSCEDNGDWRPSHLPHAKPLQMILDNLRRYVQYVRRASRRLKRAFPDTNETVNGQTDSAQEPLEANTSERPQAGGMNDKVTVQDESTKSDRKNSSRRRQESRATRAVLAFFGDYVEPAHVDKGAGSEVVERSTEQAQDTVDAIQVEVATGVESEVSLGSPAWSASVRGERDVKTDEQDAQRDRPDTLAVRAPPQPVKTEDAFPSRPLKRKRMSMPGYDIIERRVRERSRMLSVTPARERRDPEVSRSESRTRGDLPSRVRRASMGSQTHERTPAPLFMRAPTSEREEPPIGSVCVPSPGMRFEMDAEGRLVYIGMAEGASSPATTTLRTPEVARRSLQKVKDAAGATRGGQAASPATGSARRGFVKPLVKVRGVKVEEEVGFEGEKLMGGERLEGSKRDVVSGNSSGPSLSKSSDESSGAVGHGEARLDIRSSSVRSVTTTDNARNSRGVRTTPTTTPTTTTTTTSHVSSRKRPAPFDDSTVQRVPPGYHAAGRRLSSSEVAAAAFSYARRGGSGRR</sequence>
<dbReference type="OrthoDB" id="2596261at2759"/>
<reference evidence="2" key="1">
    <citation type="submission" date="2020-07" db="EMBL/GenBank/DDBJ databases">
        <title>Draft Genome Sequence of a Deep-Sea Yeast, Naganishia (Cryptococcus) liquefaciens strain N6.</title>
        <authorList>
            <person name="Han Y.W."/>
            <person name="Kajitani R."/>
            <person name="Morimoto H."/>
            <person name="Parhat M."/>
            <person name="Tsubouchi H."/>
            <person name="Bakenova O."/>
            <person name="Ogata M."/>
            <person name="Argunhan B."/>
            <person name="Aoki R."/>
            <person name="Kajiwara S."/>
            <person name="Itoh T."/>
            <person name="Iwasaki H."/>
        </authorList>
    </citation>
    <scope>NUCLEOTIDE SEQUENCE</scope>
    <source>
        <strain evidence="2">N6</strain>
    </source>
</reference>
<accession>A0A8H3TSG6</accession>
<dbReference type="EMBL" id="BLZA01000017">
    <property type="protein sequence ID" value="GHJ86347.1"/>
    <property type="molecule type" value="Genomic_DNA"/>
</dbReference>
<feature type="compositionally biased region" description="Low complexity" evidence="1">
    <location>
        <begin position="600"/>
        <end position="610"/>
    </location>
</feature>
<feature type="region of interest" description="Disordered" evidence="1">
    <location>
        <begin position="509"/>
        <end position="528"/>
    </location>
</feature>
<feature type="compositionally biased region" description="Basic and acidic residues" evidence="1">
    <location>
        <begin position="336"/>
        <end position="354"/>
    </location>
</feature>